<evidence type="ECO:0000313" key="3">
    <source>
        <dbReference type="Proteomes" id="UP001530400"/>
    </source>
</evidence>
<dbReference type="Proteomes" id="UP001530400">
    <property type="component" value="Unassembled WGS sequence"/>
</dbReference>
<gene>
    <name evidence="2" type="ORF">ACHAWO_010770</name>
</gene>
<feature type="compositionally biased region" description="Basic and acidic residues" evidence="1">
    <location>
        <begin position="248"/>
        <end position="263"/>
    </location>
</feature>
<feature type="compositionally biased region" description="Basic and acidic residues" evidence="1">
    <location>
        <begin position="396"/>
        <end position="421"/>
    </location>
</feature>
<feature type="compositionally biased region" description="Low complexity" evidence="1">
    <location>
        <begin position="422"/>
        <end position="431"/>
    </location>
</feature>
<feature type="region of interest" description="Disordered" evidence="1">
    <location>
        <begin position="501"/>
        <end position="542"/>
    </location>
</feature>
<organism evidence="2 3">
    <name type="scientific">Cyclotella atomus</name>
    <dbReference type="NCBI Taxonomy" id="382360"/>
    <lineage>
        <taxon>Eukaryota</taxon>
        <taxon>Sar</taxon>
        <taxon>Stramenopiles</taxon>
        <taxon>Ochrophyta</taxon>
        <taxon>Bacillariophyta</taxon>
        <taxon>Coscinodiscophyceae</taxon>
        <taxon>Thalassiosirophycidae</taxon>
        <taxon>Stephanodiscales</taxon>
        <taxon>Stephanodiscaceae</taxon>
        <taxon>Cyclotella</taxon>
    </lineage>
</organism>
<sequence>MSSEEQSYNRALGPDHKIRSRISLATAYTSTSSIDDSTKEHRVVAVRYFLDRPGYSIRDSAARLWHDPPPTCRPQHLRDYLVDHGIALPGLLVEVYLDKLEAFMSLDACENCKLEWDFLDTTPDAPGIINIRLTDLVEAKEEEAISELDKSVQKKGSHVIVEKSESTQYANVTQVGTERDVKSDVNVDLETILKDVYTCNGIETKLQHVADYPLARSKDEAIRWFEGSHIASELHAGVNNEEAAPEPTKQKDTKNDNRGDRETFSSYGTTQVNILTVQEVPVTPGTAPRPMMDPFSGFGPLSPAMNPFGSLFGGLFGGFDPFNDAMSGDVDEKQSQNNTNRGWIRGSKSVSSSSRMGHDENGKRIATTVTKTTVVDGEGNKRTEIETVVRHLDDGGRVERKKEIHNDNNKAVKKDQVERESQAPTPAPQAASFTKESLKPPEVAMIATDCRFGLAVTDSKMDSKDPNLPNFGDATKWRKTQYFLKLGRLLPTIGVVSQYNEDEQKYDEQRPKQKSRWDKSSSDRENEEKSDRSTSNFPVPTLPDTSRTKYYLNRMEEQMIKNLQMMKLLALEMTKPDFPKKVYYSGQKILDNMGPTVERTGKLMKDVFGMWFGGRIGWGGDDGRRR</sequence>
<evidence type="ECO:0000313" key="2">
    <source>
        <dbReference type="EMBL" id="KAL3773972.1"/>
    </source>
</evidence>
<proteinExistence type="predicted"/>
<feature type="region of interest" description="Disordered" evidence="1">
    <location>
        <begin position="396"/>
        <end position="438"/>
    </location>
</feature>
<evidence type="ECO:0000256" key="1">
    <source>
        <dbReference type="SAM" id="MobiDB-lite"/>
    </source>
</evidence>
<dbReference type="AlphaFoldDB" id="A0ABD3NDE0"/>
<comment type="caution">
    <text evidence="2">The sequence shown here is derived from an EMBL/GenBank/DDBJ whole genome shotgun (WGS) entry which is preliminary data.</text>
</comment>
<reference evidence="2 3" key="1">
    <citation type="submission" date="2024-10" db="EMBL/GenBank/DDBJ databases">
        <title>Updated reference genomes for cyclostephanoid diatoms.</title>
        <authorList>
            <person name="Roberts W.R."/>
            <person name="Alverson A.J."/>
        </authorList>
    </citation>
    <scope>NUCLEOTIDE SEQUENCE [LARGE SCALE GENOMIC DNA]</scope>
    <source>
        <strain evidence="2 3">AJA010-31</strain>
    </source>
</reference>
<name>A0ABD3NDE0_9STRA</name>
<keyword evidence="3" id="KW-1185">Reference proteome</keyword>
<accession>A0ABD3NDE0</accession>
<feature type="region of interest" description="Disordered" evidence="1">
    <location>
        <begin position="236"/>
        <end position="266"/>
    </location>
</feature>
<dbReference type="EMBL" id="JALLPJ020001214">
    <property type="protein sequence ID" value="KAL3773972.1"/>
    <property type="molecule type" value="Genomic_DNA"/>
</dbReference>
<feature type="region of interest" description="Disordered" evidence="1">
    <location>
        <begin position="330"/>
        <end position="360"/>
    </location>
</feature>
<protein>
    <submittedName>
        <fullName evidence="2">Uncharacterized protein</fullName>
    </submittedName>
</protein>
<feature type="compositionally biased region" description="Basic and acidic residues" evidence="1">
    <location>
        <begin position="502"/>
        <end position="532"/>
    </location>
</feature>